<accession>A0A183SSN4</accession>
<dbReference type="OrthoDB" id="10262929at2759"/>
<dbReference type="AlphaFoldDB" id="A0A183SSN4"/>
<dbReference type="Proteomes" id="UP000275846">
    <property type="component" value="Unassembled WGS sequence"/>
</dbReference>
<gene>
    <name evidence="1" type="ORF">SSLN_LOCUS7232</name>
</gene>
<evidence type="ECO:0000313" key="3">
    <source>
        <dbReference type="WBParaSite" id="SSLN_0000748101-mRNA-1"/>
    </source>
</evidence>
<name>A0A183SSN4_SCHSO</name>
<protein>
    <submittedName>
        <fullName evidence="1 3">Uncharacterized protein</fullName>
    </submittedName>
</protein>
<reference evidence="1 2" key="2">
    <citation type="submission" date="2018-11" db="EMBL/GenBank/DDBJ databases">
        <authorList>
            <consortium name="Pathogen Informatics"/>
        </authorList>
    </citation>
    <scope>NUCLEOTIDE SEQUENCE [LARGE SCALE GENOMIC DNA]</scope>
    <source>
        <strain evidence="1 2">NST_G2</strain>
    </source>
</reference>
<organism evidence="3">
    <name type="scientific">Schistocephalus solidus</name>
    <name type="common">Tapeworm</name>
    <dbReference type="NCBI Taxonomy" id="70667"/>
    <lineage>
        <taxon>Eukaryota</taxon>
        <taxon>Metazoa</taxon>
        <taxon>Spiralia</taxon>
        <taxon>Lophotrochozoa</taxon>
        <taxon>Platyhelminthes</taxon>
        <taxon>Cestoda</taxon>
        <taxon>Eucestoda</taxon>
        <taxon>Diphyllobothriidea</taxon>
        <taxon>Diphyllobothriidae</taxon>
        <taxon>Schistocephalus</taxon>
    </lineage>
</organism>
<sequence>MVEHQELELSKAEQFPENAITEPLVMRSQILSTYNNAMETEERVETLIYEEGLLREERKLLKRDFSRLPTAEVFNYYKAKIC</sequence>
<proteinExistence type="predicted"/>
<dbReference type="EMBL" id="UYSU01034047">
    <property type="protein sequence ID" value="VDL93617.1"/>
    <property type="molecule type" value="Genomic_DNA"/>
</dbReference>
<evidence type="ECO:0000313" key="2">
    <source>
        <dbReference type="Proteomes" id="UP000275846"/>
    </source>
</evidence>
<evidence type="ECO:0000313" key="1">
    <source>
        <dbReference type="EMBL" id="VDL93617.1"/>
    </source>
</evidence>
<keyword evidence="2" id="KW-1185">Reference proteome</keyword>
<dbReference type="WBParaSite" id="SSLN_0000748101-mRNA-1">
    <property type="protein sequence ID" value="SSLN_0000748101-mRNA-1"/>
    <property type="gene ID" value="SSLN_0000748101"/>
</dbReference>
<reference evidence="3" key="1">
    <citation type="submission" date="2016-06" db="UniProtKB">
        <authorList>
            <consortium name="WormBaseParasite"/>
        </authorList>
    </citation>
    <scope>IDENTIFICATION</scope>
</reference>